<dbReference type="OrthoDB" id="3200752at2759"/>
<dbReference type="eggNOG" id="ENOG502RSFA">
    <property type="taxonomic scope" value="Eukaryota"/>
</dbReference>
<keyword evidence="3" id="KW-0223">Dioxygenase</keyword>
<evidence type="ECO:0000256" key="5">
    <source>
        <dbReference type="ARBA" id="ARBA00023004"/>
    </source>
</evidence>
<evidence type="ECO:0000256" key="2">
    <source>
        <dbReference type="ARBA" id="ARBA00022723"/>
    </source>
</evidence>
<protein>
    <recommendedName>
        <fullName evidence="6">2OGFeDO JBP1/TET oxygenase domain-containing protein</fullName>
    </recommendedName>
</protein>
<dbReference type="Gene3D" id="3.60.130.30">
    <property type="match status" value="1"/>
</dbReference>
<dbReference type="InParanoid" id="A8PGX9"/>
<dbReference type="HOGENOM" id="CLU_039070_4_2_1"/>
<sequence>MRAFREPLPPGASLVQRLGHHAQARMRQRFSSGTPVPSQPSLPLPLQVECENIADTAFIALQNEETLDWSLTDWYSKNRKRSAVADESSINAMESAFPPSSRVNRLGKPILRQTPCVVKDRNGRILTWYLPNVILPERQKEIEDAIRWHSSTHESSPFLVRDNGNYRDHASLFTQGEDLMFKPGVVTYASAWPMQGHPDTLAPSANLKNRRQGSLEFIERISESVAVLGAILAVIHPALFEMGLEMLAGLNSGIIPAGDLEHLRTLLKYWSSPFTAFSLINNRRTDLHRDVCSPVYVYDLLYTGGNYVNGRIEIRGIGIRCRYDPGTVVATLASCFPHGVPPVDGERVCIAHFFREQALEHLPFYQPPVLPTHLTLNHFYNHNH</sequence>
<evidence type="ECO:0000313" key="7">
    <source>
        <dbReference type="EMBL" id="EAU80519.2"/>
    </source>
</evidence>
<comment type="cofactor">
    <cofactor evidence="1">
        <name>Fe(2+)</name>
        <dbReference type="ChEBI" id="CHEBI:29033"/>
    </cofactor>
</comment>
<evidence type="ECO:0000256" key="4">
    <source>
        <dbReference type="ARBA" id="ARBA00023002"/>
    </source>
</evidence>
<evidence type="ECO:0000259" key="6">
    <source>
        <dbReference type="Pfam" id="PF12851"/>
    </source>
</evidence>
<dbReference type="Pfam" id="PF12851">
    <property type="entry name" value="Tet_JBP"/>
    <property type="match status" value="1"/>
</dbReference>
<evidence type="ECO:0000256" key="1">
    <source>
        <dbReference type="ARBA" id="ARBA00001954"/>
    </source>
</evidence>
<dbReference type="AlphaFoldDB" id="A8PGX9"/>
<dbReference type="KEGG" id="cci:CC1G_12709"/>
<dbReference type="InterPro" id="IPR024779">
    <property type="entry name" value="2OGFeDO_JBP1/TET_oxygenase_dom"/>
</dbReference>
<keyword evidence="8" id="KW-1185">Reference proteome</keyword>
<name>A8PGX9_COPC7</name>
<gene>
    <name evidence="7" type="ORF">CC1G_12709</name>
</gene>
<keyword evidence="5" id="KW-0408">Iron</keyword>
<dbReference type="GO" id="GO:0051213">
    <property type="term" value="F:dioxygenase activity"/>
    <property type="evidence" value="ECO:0007669"/>
    <property type="project" value="UniProtKB-KW"/>
</dbReference>
<dbReference type="OMA" id="GMMANSC"/>
<comment type="caution">
    <text evidence="7">The sequence shown here is derived from an EMBL/GenBank/DDBJ whole genome shotgun (WGS) entry which is preliminary data.</text>
</comment>
<dbReference type="RefSeq" id="XP_001841302.2">
    <property type="nucleotide sequence ID" value="XM_001841250.2"/>
</dbReference>
<keyword evidence="2" id="KW-0479">Metal-binding</keyword>
<proteinExistence type="predicted"/>
<dbReference type="VEuPathDB" id="FungiDB:CC1G_12709"/>
<evidence type="ECO:0000256" key="3">
    <source>
        <dbReference type="ARBA" id="ARBA00022964"/>
    </source>
</evidence>
<evidence type="ECO:0000313" key="8">
    <source>
        <dbReference type="Proteomes" id="UP000001861"/>
    </source>
</evidence>
<feature type="domain" description="2OGFeDO JBP1/TET oxygenase" evidence="6">
    <location>
        <begin position="214"/>
        <end position="356"/>
    </location>
</feature>
<dbReference type="EMBL" id="AACS02000006">
    <property type="protein sequence ID" value="EAU80519.2"/>
    <property type="molecule type" value="Genomic_DNA"/>
</dbReference>
<reference evidence="7 8" key="1">
    <citation type="journal article" date="2010" name="Proc. Natl. Acad. Sci. U.S.A.">
        <title>Insights into evolution of multicellular fungi from the assembled chromosomes of the mushroom Coprinopsis cinerea (Coprinus cinereus).</title>
        <authorList>
            <person name="Stajich J.E."/>
            <person name="Wilke S.K."/>
            <person name="Ahren D."/>
            <person name="Au C.H."/>
            <person name="Birren B.W."/>
            <person name="Borodovsky M."/>
            <person name="Burns C."/>
            <person name="Canback B."/>
            <person name="Casselton L.A."/>
            <person name="Cheng C.K."/>
            <person name="Deng J."/>
            <person name="Dietrich F.S."/>
            <person name="Fargo D.C."/>
            <person name="Farman M.L."/>
            <person name="Gathman A.C."/>
            <person name="Goldberg J."/>
            <person name="Guigo R."/>
            <person name="Hoegger P.J."/>
            <person name="Hooker J.B."/>
            <person name="Huggins A."/>
            <person name="James T.Y."/>
            <person name="Kamada T."/>
            <person name="Kilaru S."/>
            <person name="Kodira C."/>
            <person name="Kues U."/>
            <person name="Kupfer D."/>
            <person name="Kwan H.S."/>
            <person name="Lomsadze A."/>
            <person name="Li W."/>
            <person name="Lilly W.W."/>
            <person name="Ma L.J."/>
            <person name="Mackey A.J."/>
            <person name="Manning G."/>
            <person name="Martin F."/>
            <person name="Muraguchi H."/>
            <person name="Natvig D.O."/>
            <person name="Palmerini H."/>
            <person name="Ramesh M.A."/>
            <person name="Rehmeyer C.J."/>
            <person name="Roe B.A."/>
            <person name="Shenoy N."/>
            <person name="Stanke M."/>
            <person name="Ter-Hovhannisyan V."/>
            <person name="Tunlid A."/>
            <person name="Velagapudi R."/>
            <person name="Vision T.J."/>
            <person name="Zeng Q."/>
            <person name="Zolan M.E."/>
            <person name="Pukkila P.J."/>
        </authorList>
    </citation>
    <scope>NUCLEOTIDE SEQUENCE [LARGE SCALE GENOMIC DNA]</scope>
    <source>
        <strain evidence="8">Okayama-7 / 130 / ATCC MYA-4618 / FGSC 9003</strain>
    </source>
</reference>
<dbReference type="GO" id="GO:0046872">
    <property type="term" value="F:metal ion binding"/>
    <property type="evidence" value="ECO:0007669"/>
    <property type="project" value="UniProtKB-KW"/>
</dbReference>
<organism evidence="7 8">
    <name type="scientific">Coprinopsis cinerea (strain Okayama-7 / 130 / ATCC MYA-4618 / FGSC 9003)</name>
    <name type="common">Inky cap fungus</name>
    <name type="synonym">Hormographiella aspergillata</name>
    <dbReference type="NCBI Taxonomy" id="240176"/>
    <lineage>
        <taxon>Eukaryota</taxon>
        <taxon>Fungi</taxon>
        <taxon>Dikarya</taxon>
        <taxon>Basidiomycota</taxon>
        <taxon>Agaricomycotina</taxon>
        <taxon>Agaricomycetes</taxon>
        <taxon>Agaricomycetidae</taxon>
        <taxon>Agaricales</taxon>
        <taxon>Agaricineae</taxon>
        <taxon>Psathyrellaceae</taxon>
        <taxon>Coprinopsis</taxon>
    </lineage>
</organism>
<keyword evidence="4" id="KW-0560">Oxidoreductase</keyword>
<dbReference type="Proteomes" id="UP000001861">
    <property type="component" value="Unassembled WGS sequence"/>
</dbReference>
<dbReference type="GeneID" id="6017979"/>
<accession>A8PGX9</accession>